<name>A0A450WDR9_9GAMM</name>
<dbReference type="AlphaFoldDB" id="A0A450WDR9"/>
<evidence type="ECO:0000313" key="1">
    <source>
        <dbReference type="EMBL" id="VFK15111.1"/>
    </source>
</evidence>
<reference evidence="1" key="1">
    <citation type="submission" date="2019-02" db="EMBL/GenBank/DDBJ databases">
        <authorList>
            <person name="Gruber-Vodicka R. H."/>
            <person name="Seah K. B. B."/>
        </authorList>
    </citation>
    <scope>NUCLEOTIDE SEQUENCE</scope>
    <source>
        <strain evidence="1">BECK_S313</strain>
    </source>
</reference>
<gene>
    <name evidence="1" type="ORF">BECKLPF1236B_GA0070989_10726</name>
</gene>
<accession>A0A450WDR9</accession>
<organism evidence="1">
    <name type="scientific">Candidatus Kentrum sp. LPFa</name>
    <dbReference type="NCBI Taxonomy" id="2126335"/>
    <lineage>
        <taxon>Bacteria</taxon>
        <taxon>Pseudomonadati</taxon>
        <taxon>Pseudomonadota</taxon>
        <taxon>Gammaproteobacteria</taxon>
        <taxon>Candidatus Kentrum</taxon>
    </lineage>
</organism>
<dbReference type="EMBL" id="CAADFK010000072">
    <property type="protein sequence ID" value="VFK15111.1"/>
    <property type="molecule type" value="Genomic_DNA"/>
</dbReference>
<sequence>MSNMDEVLWSLEAFQRVLDTFTDELRISFKELSQSHGNVAPYWDDIMGREYYKHWHLLEKEMRRYHDVVLPGHLEDMQQKIRHVHAYLHG</sequence>
<proteinExistence type="predicted"/>
<protein>
    <submittedName>
        <fullName evidence="1">Uncharacterized protein</fullName>
    </submittedName>
</protein>